<evidence type="ECO:0000256" key="3">
    <source>
        <dbReference type="ARBA" id="ARBA00012535"/>
    </source>
</evidence>
<comment type="pathway">
    <text evidence="1">Plant hormone metabolism; auxin biosynthesis.</text>
</comment>
<dbReference type="PANTHER" id="PTHR10742:SF410">
    <property type="entry name" value="LYSINE-SPECIFIC HISTONE DEMETHYLASE 2"/>
    <property type="match status" value="1"/>
</dbReference>
<feature type="domain" description="Amine oxidase" evidence="7">
    <location>
        <begin position="15"/>
        <end position="417"/>
    </location>
</feature>
<organism evidence="8 9">
    <name type="scientific">Chitinophaga pinensis (strain ATCC 43595 / DSM 2588 / LMG 13176 / NBRC 15968 / NCIMB 11800 / UQM 2034)</name>
    <dbReference type="NCBI Taxonomy" id="485918"/>
    <lineage>
        <taxon>Bacteria</taxon>
        <taxon>Pseudomonadati</taxon>
        <taxon>Bacteroidota</taxon>
        <taxon>Chitinophagia</taxon>
        <taxon>Chitinophagales</taxon>
        <taxon>Chitinophagaceae</taxon>
        <taxon>Chitinophaga</taxon>
    </lineage>
</organism>
<evidence type="ECO:0000256" key="1">
    <source>
        <dbReference type="ARBA" id="ARBA00004814"/>
    </source>
</evidence>
<name>A0A979G4W5_CHIPD</name>
<dbReference type="GO" id="GO:0050361">
    <property type="term" value="F:tryptophan 2-monooxygenase activity"/>
    <property type="evidence" value="ECO:0007669"/>
    <property type="project" value="UniProtKB-EC"/>
</dbReference>
<dbReference type="SUPFAM" id="SSF54373">
    <property type="entry name" value="FAD-linked reductases, C-terminal domain"/>
    <property type="match status" value="1"/>
</dbReference>
<evidence type="ECO:0000256" key="4">
    <source>
        <dbReference type="ARBA" id="ARBA00017871"/>
    </source>
</evidence>
<dbReference type="EC" id="1.13.12.3" evidence="3"/>
<dbReference type="KEGG" id="cpi:Cpin_3293"/>
<evidence type="ECO:0000259" key="7">
    <source>
        <dbReference type="Pfam" id="PF01593"/>
    </source>
</evidence>
<sequence>MRTSEEIIIIGAGAAGLLAARELSAHHSVTVLEARDMIGGRIQTVYRDGVKSAETGAEFVHGELPITLGLLKEAGLSYYHIYGKMFQVRDGKWDARYEMIEDWDGLLEKMSSIPTDTTMQAFLDEQYPVEQYVSLHESVKSFVQGYDLADMTRVSVKALYSEWTNESENNFRIDQGYTAMVRYLEDVCLRQQARIVTSAVVRHIEWSAGKVTVTTEAGATYTAHKVIIAVPLGILQQGHIHFSPALPDQMAAANNIGWGTVIKTVLEFKEPFWEKQAPQVGFVLGKAPIPTWWTQLPDKANVLTGWLGGPPAFPHLHKTDDELLEMALQSLAILCNEDADTLKALLTDSHISNWANDPHVTGAYSYSTPATAAAQVLLNTPVESTLYFAGEALYKGASPGTVEAALSTGKGVAERILQGIKN</sequence>
<reference evidence="8 9" key="2">
    <citation type="journal article" date="2010" name="Stand. Genomic Sci.">
        <title>Complete genome sequence of Chitinophaga pinensis type strain (UQM 2034).</title>
        <authorList>
            <person name="Glavina Del Rio T."/>
            <person name="Abt B."/>
            <person name="Spring S."/>
            <person name="Lapidus A."/>
            <person name="Nolan M."/>
            <person name="Tice H."/>
            <person name="Copeland A."/>
            <person name="Cheng J.F."/>
            <person name="Chen F."/>
            <person name="Bruce D."/>
            <person name="Goodwin L."/>
            <person name="Pitluck S."/>
            <person name="Ivanova N."/>
            <person name="Mavromatis K."/>
            <person name="Mikhailova N."/>
            <person name="Pati A."/>
            <person name="Chen A."/>
            <person name="Palaniappan K."/>
            <person name="Land M."/>
            <person name="Hauser L."/>
            <person name="Chang Y.J."/>
            <person name="Jeffries C.D."/>
            <person name="Chain P."/>
            <person name="Saunders E."/>
            <person name="Detter J.C."/>
            <person name="Brettin T."/>
            <person name="Rohde M."/>
            <person name="Goker M."/>
            <person name="Bristow J."/>
            <person name="Eisen J.A."/>
            <person name="Markowitz V."/>
            <person name="Hugenholtz P."/>
            <person name="Kyrpides N.C."/>
            <person name="Klenk H.P."/>
            <person name="Lucas S."/>
        </authorList>
    </citation>
    <scope>NUCLEOTIDE SEQUENCE [LARGE SCALE GENOMIC DNA]</scope>
    <source>
        <strain evidence="9">ATCC 43595 / DSM 2588 / LMG 13176 / NBRC 15968 / NCIMB 11800 / UQM 2034</strain>
    </source>
</reference>
<comment type="catalytic activity">
    <reaction evidence="6">
        <text>L-tryptophan + O2 = indole-3-acetamide + CO2 + H2O</text>
        <dbReference type="Rhea" id="RHEA:16165"/>
        <dbReference type="ChEBI" id="CHEBI:15377"/>
        <dbReference type="ChEBI" id="CHEBI:15379"/>
        <dbReference type="ChEBI" id="CHEBI:16031"/>
        <dbReference type="ChEBI" id="CHEBI:16526"/>
        <dbReference type="ChEBI" id="CHEBI:57912"/>
        <dbReference type="EC" id="1.13.12.3"/>
    </reaction>
</comment>
<accession>A0A979G4W5</accession>
<dbReference type="OrthoDB" id="56323at2"/>
<dbReference type="AlphaFoldDB" id="A0A979G4W5"/>
<evidence type="ECO:0000313" key="8">
    <source>
        <dbReference type="EMBL" id="ACU60760.1"/>
    </source>
</evidence>
<dbReference type="PANTHER" id="PTHR10742">
    <property type="entry name" value="FLAVIN MONOAMINE OXIDASE"/>
    <property type="match status" value="1"/>
</dbReference>
<evidence type="ECO:0000256" key="6">
    <source>
        <dbReference type="ARBA" id="ARBA00047321"/>
    </source>
</evidence>
<proteinExistence type="inferred from homology"/>
<dbReference type="InterPro" id="IPR050281">
    <property type="entry name" value="Flavin_monoamine_oxidase"/>
</dbReference>
<dbReference type="Pfam" id="PF01593">
    <property type="entry name" value="Amino_oxidase"/>
    <property type="match status" value="1"/>
</dbReference>
<evidence type="ECO:0000313" key="9">
    <source>
        <dbReference type="Proteomes" id="UP000002215"/>
    </source>
</evidence>
<dbReference type="Gene3D" id="3.50.50.60">
    <property type="entry name" value="FAD/NAD(P)-binding domain"/>
    <property type="match status" value="1"/>
</dbReference>
<dbReference type="EMBL" id="CP001699">
    <property type="protein sequence ID" value="ACU60760.1"/>
    <property type="molecule type" value="Genomic_DNA"/>
</dbReference>
<reference evidence="9" key="1">
    <citation type="submission" date="2009-08" db="EMBL/GenBank/DDBJ databases">
        <title>The complete genome of Chitinophaga pinensis DSM 2588.</title>
        <authorList>
            <consortium name="US DOE Joint Genome Institute (JGI-PGF)"/>
            <person name="Lucas S."/>
            <person name="Copeland A."/>
            <person name="Lapidus A."/>
            <person name="Glavina del Rio T."/>
            <person name="Dalin E."/>
            <person name="Tice H."/>
            <person name="Bruce D."/>
            <person name="Goodwin L."/>
            <person name="Pitluck S."/>
            <person name="Kyrpides N."/>
            <person name="Mavromatis K."/>
            <person name="Ivanova N."/>
            <person name="Mikhailova N."/>
            <person name="Sims D."/>
            <person name="Meinche L."/>
            <person name="Brettin T."/>
            <person name="Detter J.C."/>
            <person name="Han C."/>
            <person name="Larimer F."/>
            <person name="Land M."/>
            <person name="Hauser L."/>
            <person name="Markowitz V."/>
            <person name="Cheng J.-F."/>
            <person name="Hugenholtz P."/>
            <person name="Woyke T."/>
            <person name="Wu D."/>
            <person name="Spring S."/>
            <person name="Klenk H.-P."/>
            <person name="Eisen J.A."/>
        </authorList>
    </citation>
    <scope>NUCLEOTIDE SEQUENCE [LARGE SCALE GENOMIC DNA]</scope>
    <source>
        <strain evidence="9">ATCC 43595 / DSM 2588 / LMG 13176 / NBRC 15968 / NCIMB 11800 / UQM 2034</strain>
    </source>
</reference>
<dbReference type="InterPro" id="IPR002937">
    <property type="entry name" value="Amino_oxidase"/>
</dbReference>
<protein>
    <recommendedName>
        <fullName evidence="4">Tryptophan 2-monooxygenase</fullName>
        <ecNumber evidence="3">1.13.12.3</ecNumber>
    </recommendedName>
</protein>
<gene>
    <name evidence="8" type="ordered locus">Cpin_3293</name>
</gene>
<evidence type="ECO:0000256" key="5">
    <source>
        <dbReference type="ARBA" id="ARBA00023070"/>
    </source>
</evidence>
<keyword evidence="5" id="KW-0073">Auxin biosynthesis</keyword>
<dbReference type="RefSeq" id="WP_012790936.1">
    <property type="nucleotide sequence ID" value="NC_013132.1"/>
</dbReference>
<dbReference type="SUPFAM" id="SSF51905">
    <property type="entry name" value="FAD/NAD(P)-binding domain"/>
    <property type="match status" value="1"/>
</dbReference>
<dbReference type="GO" id="GO:0009851">
    <property type="term" value="P:auxin biosynthetic process"/>
    <property type="evidence" value="ECO:0007669"/>
    <property type="project" value="UniProtKB-KW"/>
</dbReference>
<evidence type="ECO:0000256" key="2">
    <source>
        <dbReference type="ARBA" id="ARBA00005833"/>
    </source>
</evidence>
<dbReference type="Proteomes" id="UP000002215">
    <property type="component" value="Chromosome"/>
</dbReference>
<dbReference type="InterPro" id="IPR036188">
    <property type="entry name" value="FAD/NAD-bd_sf"/>
</dbReference>
<comment type="similarity">
    <text evidence="2">Belongs to the tryptophan 2-monooxygenase family.</text>
</comment>